<dbReference type="InterPro" id="IPR044056">
    <property type="entry name" value="InlI_Ig-like"/>
</dbReference>
<dbReference type="InterPro" id="IPR014756">
    <property type="entry name" value="Ig_E-set"/>
</dbReference>
<keyword evidence="7" id="KW-0677">Repeat</keyword>
<dbReference type="Pfam" id="PF08191">
    <property type="entry name" value="LRR_adjacent"/>
    <property type="match status" value="1"/>
</dbReference>
<name>A0A7X1DP25_9LIST</name>
<dbReference type="Proteomes" id="UP000572016">
    <property type="component" value="Unassembled WGS sequence"/>
</dbReference>
<keyword evidence="4" id="KW-0964">Secreted</keyword>
<sequence>MKIKKNLHYLITLNLAFLAVSTPVYAKEDNQSENYSAPETTKSSLKNSPSNASETLSTIFPDDVLANYIANQLHISVDVTVTQQQLDTIKTISADNAGIADLTGISRLSNLTSINLPNNAITTIDEIKNLTKLTSVILNNNQITAIPGLENLDALTKLNMRDNQLTSVSLDSMSNLQFADFQGNTALLELSCINLPKMSQIYSDNAFSYSGVIMNSSILEKLTVKNLPNLSDLVFSELSLQSVELNDLPLLTMLDLRNNHLADIAMGNISTLKTLYLTGNELNDDDIANYTQANLKLGTLSIGSNDLSQIDYLRPLDNLQVLRISSTNISDLSPLQGKDMTELYIDNTPITSVEPLSSMSNLTKIEAFKTHITNVDNFENLDKLTTFLLQDNLYLQKVELDGLDALKQLDLENCTALTDLTMKNLAKASRFYDFKEANSDITIANTPNLQKVTLESLPALAGSISITNRELLADITIKDTPQITQVNLDNNNLTAFPDITGISPTAFLIRAQSNHISSIEEADIADDLQNNKNLSIDLHGQKVTSDPAKNIDNVATIQNQINAWGNTPAPQTISNNGHYADGSITWNNLPDSVESTSYTFSTANVRTSFSGTVTVPIVKALPAPIISANPEISYAKNSSVTEAEFLSDISASTTDGSSITSDFATAVDLSSAGDYQVTLNASNADGISAVPVQVTVHVEKAPAPVISADSEISYDKLAGVTEEMFLQDIHASTNDDSVITSNFDVAVNLEVPGDYQVTLNSTNSDGVAATPFQVTVHIKTENVPLILADKEINYSIDSTKSETDFLNEVHASTSDNSKITTDFEAAVDFSKIGDYQVTLESGLAEPVYVIVHIVETPITNKTDLATNDVPLTIKSEPVNQKSVSTLPITGDSTLNNSLLVTLGITIVASGVFLLRRFRK</sequence>
<evidence type="ECO:0000256" key="9">
    <source>
        <dbReference type="SAM" id="MobiDB-lite"/>
    </source>
</evidence>
<comment type="caution">
    <text evidence="13">The sequence shown here is derived from an EMBL/GenBank/DDBJ whole genome shotgun (WGS) entry which is preliminary data.</text>
</comment>
<dbReference type="InterPro" id="IPR032675">
    <property type="entry name" value="LRR_dom_sf"/>
</dbReference>
<dbReference type="Gene3D" id="2.60.40.1220">
    <property type="match status" value="1"/>
</dbReference>
<feature type="transmembrane region" description="Helical" evidence="10">
    <location>
        <begin position="894"/>
        <end position="914"/>
    </location>
</feature>
<feature type="signal peptide" evidence="11">
    <location>
        <begin position="1"/>
        <end position="26"/>
    </location>
</feature>
<comment type="subcellular location">
    <subcellularLocation>
        <location evidence="1">Secreted</location>
        <location evidence="1">Cell wall</location>
        <topology evidence="1">Peptidoglycan-anchor</topology>
    </subcellularLocation>
</comment>
<dbReference type="InterPro" id="IPR001611">
    <property type="entry name" value="Leu-rich_rpt"/>
</dbReference>
<keyword evidence="3" id="KW-0134">Cell wall</keyword>
<keyword evidence="5" id="KW-0433">Leucine-rich repeat</keyword>
<evidence type="ECO:0000256" key="4">
    <source>
        <dbReference type="ARBA" id="ARBA00022525"/>
    </source>
</evidence>
<dbReference type="InterPro" id="IPR019931">
    <property type="entry name" value="LPXTG_anchor"/>
</dbReference>
<dbReference type="Gene3D" id="2.60.40.10">
    <property type="entry name" value="Immunoglobulins"/>
    <property type="match status" value="3"/>
</dbReference>
<gene>
    <name evidence="13" type="ORF">HCX62_11360</name>
</gene>
<dbReference type="InterPro" id="IPR025875">
    <property type="entry name" value="Leu-rich_rpt_4"/>
</dbReference>
<dbReference type="NCBIfam" id="NF033932">
    <property type="entry name" value="LapB_rpt_80"/>
    <property type="match status" value="3"/>
</dbReference>
<dbReference type="Pfam" id="PF18981">
    <property type="entry name" value="InlK_D3"/>
    <property type="match status" value="3"/>
</dbReference>
<dbReference type="InterPro" id="IPR013783">
    <property type="entry name" value="Ig-like_fold"/>
</dbReference>
<dbReference type="Gene3D" id="3.80.10.10">
    <property type="entry name" value="Ribonuclease Inhibitor"/>
    <property type="match status" value="2"/>
</dbReference>
<dbReference type="AlphaFoldDB" id="A0A7X1DP25"/>
<feature type="compositionally biased region" description="Polar residues" evidence="9">
    <location>
        <begin position="32"/>
        <end position="53"/>
    </location>
</feature>
<dbReference type="SUPFAM" id="SSF52058">
    <property type="entry name" value="L domain-like"/>
    <property type="match status" value="1"/>
</dbReference>
<dbReference type="InterPro" id="IPR012569">
    <property type="entry name" value="Inl_IR"/>
</dbReference>
<feature type="domain" description="Gram-positive cocci surface proteins LPxTG" evidence="12">
    <location>
        <begin position="886"/>
        <end position="919"/>
    </location>
</feature>
<accession>A0A7X1DP25</accession>
<dbReference type="SMART" id="SM00369">
    <property type="entry name" value="LRR_TYP"/>
    <property type="match status" value="5"/>
</dbReference>
<evidence type="ECO:0000313" key="13">
    <source>
        <dbReference type="EMBL" id="MBC2330628.1"/>
    </source>
</evidence>
<dbReference type="EMBL" id="JAATOD010000004">
    <property type="protein sequence ID" value="MBC2330628.1"/>
    <property type="molecule type" value="Genomic_DNA"/>
</dbReference>
<dbReference type="PROSITE" id="PS51450">
    <property type="entry name" value="LRR"/>
    <property type="match status" value="2"/>
</dbReference>
<dbReference type="SUPFAM" id="SSF52075">
    <property type="entry name" value="Outer arm dynein light chain 1"/>
    <property type="match status" value="1"/>
</dbReference>
<dbReference type="InterPro" id="IPR050836">
    <property type="entry name" value="SDS22/Internalin_LRR"/>
</dbReference>
<evidence type="ECO:0000256" key="8">
    <source>
        <dbReference type="ARBA" id="ARBA00023088"/>
    </source>
</evidence>
<keyword evidence="10" id="KW-0812">Transmembrane</keyword>
<keyword evidence="10" id="KW-1133">Transmembrane helix</keyword>
<organism evidence="13 14">
    <name type="scientific">Listeria swaminathanii</name>
    <dbReference type="NCBI Taxonomy" id="2713501"/>
    <lineage>
        <taxon>Bacteria</taxon>
        <taxon>Bacillati</taxon>
        <taxon>Bacillota</taxon>
        <taxon>Bacilli</taxon>
        <taxon>Bacillales</taxon>
        <taxon>Listeriaceae</taxon>
        <taxon>Listeria</taxon>
    </lineage>
</organism>
<evidence type="ECO:0000256" key="11">
    <source>
        <dbReference type="SAM" id="SignalP"/>
    </source>
</evidence>
<dbReference type="PANTHER" id="PTHR46652:SF3">
    <property type="entry name" value="LEUCINE-RICH REPEAT-CONTAINING PROTEIN 9"/>
    <property type="match status" value="1"/>
</dbReference>
<dbReference type="InterPro" id="IPR003591">
    <property type="entry name" value="Leu-rich_rpt_typical-subtyp"/>
</dbReference>
<evidence type="ECO:0000256" key="2">
    <source>
        <dbReference type="ARBA" id="ARBA00009432"/>
    </source>
</evidence>
<reference evidence="13 14" key="1">
    <citation type="submission" date="2020-03" db="EMBL/GenBank/DDBJ databases">
        <title>Soil Listeria distribution.</title>
        <authorList>
            <person name="Liao J."/>
            <person name="Wiedmann M."/>
        </authorList>
    </citation>
    <scope>NUCLEOTIDE SEQUENCE [LARGE SCALE GENOMIC DNA]</scope>
    <source>
        <strain evidence="13 14">FSL L7-0020</strain>
    </source>
</reference>
<dbReference type="PROSITE" id="PS50847">
    <property type="entry name" value="GRAM_POS_ANCHORING"/>
    <property type="match status" value="1"/>
</dbReference>
<evidence type="ECO:0000313" key="14">
    <source>
        <dbReference type="Proteomes" id="UP000572016"/>
    </source>
</evidence>
<protein>
    <submittedName>
        <fullName evidence="13">LapB repeat-containing protein</fullName>
    </submittedName>
</protein>
<evidence type="ECO:0000256" key="6">
    <source>
        <dbReference type="ARBA" id="ARBA00022729"/>
    </source>
</evidence>
<dbReference type="SUPFAM" id="SSF81296">
    <property type="entry name" value="E set domains"/>
    <property type="match status" value="1"/>
</dbReference>
<dbReference type="SMART" id="SM00365">
    <property type="entry name" value="LRR_SD22"/>
    <property type="match status" value="4"/>
</dbReference>
<evidence type="ECO:0000256" key="10">
    <source>
        <dbReference type="SAM" id="Phobius"/>
    </source>
</evidence>
<feature type="region of interest" description="Disordered" evidence="9">
    <location>
        <begin position="30"/>
        <end position="53"/>
    </location>
</feature>
<dbReference type="RefSeq" id="WP_185639146.1">
    <property type="nucleotide sequence ID" value="NZ_JAATOD010000004.1"/>
</dbReference>
<dbReference type="PANTHER" id="PTHR46652">
    <property type="entry name" value="LEUCINE-RICH REPEAT AND IQ DOMAIN-CONTAINING PROTEIN 1-RELATED"/>
    <property type="match status" value="1"/>
</dbReference>
<dbReference type="Pfam" id="PF12799">
    <property type="entry name" value="LRR_4"/>
    <property type="match status" value="2"/>
</dbReference>
<evidence type="ECO:0000256" key="3">
    <source>
        <dbReference type="ARBA" id="ARBA00022512"/>
    </source>
</evidence>
<feature type="chain" id="PRO_5031206512" evidence="11">
    <location>
        <begin position="27"/>
        <end position="919"/>
    </location>
</feature>
<keyword evidence="8" id="KW-0572">Peptidoglycan-anchor</keyword>
<keyword evidence="10" id="KW-0472">Membrane</keyword>
<evidence type="ECO:0000259" key="12">
    <source>
        <dbReference type="PROSITE" id="PS50847"/>
    </source>
</evidence>
<evidence type="ECO:0000256" key="7">
    <source>
        <dbReference type="ARBA" id="ARBA00022737"/>
    </source>
</evidence>
<dbReference type="InterPro" id="IPR014755">
    <property type="entry name" value="Cu-Rt/internalin_Ig-like"/>
</dbReference>
<keyword evidence="6 11" id="KW-0732">Signal</keyword>
<evidence type="ECO:0000256" key="5">
    <source>
        <dbReference type="ARBA" id="ARBA00022614"/>
    </source>
</evidence>
<comment type="similarity">
    <text evidence="2">Belongs to the internalin family.</text>
</comment>
<evidence type="ECO:0000256" key="1">
    <source>
        <dbReference type="ARBA" id="ARBA00004168"/>
    </source>
</evidence>
<proteinExistence type="inferred from homology"/>